<keyword evidence="2" id="KW-1133">Transmembrane helix</keyword>
<keyword evidence="4" id="KW-1185">Reference proteome</keyword>
<evidence type="ECO:0000256" key="2">
    <source>
        <dbReference type="SAM" id="Phobius"/>
    </source>
</evidence>
<dbReference type="eggNOG" id="COG2165">
    <property type="taxonomic scope" value="Bacteria"/>
</dbReference>
<dbReference type="RefSeq" id="WP_172468442.1">
    <property type="nucleotide sequence ID" value="NZ_JMPJ01000065.1"/>
</dbReference>
<gene>
    <name evidence="3" type="ORF">GEAM_2955</name>
</gene>
<dbReference type="STRING" id="910964.GEAM_2955"/>
<name>A0A085G604_EWIA3</name>
<dbReference type="AlphaFoldDB" id="A0A085G604"/>
<comment type="caution">
    <text evidence="3">The sequence shown here is derived from an EMBL/GenBank/DDBJ whole genome shotgun (WGS) entry which is preliminary data.</text>
</comment>
<dbReference type="NCBIfam" id="TIGR02532">
    <property type="entry name" value="IV_pilin_GFxxxE"/>
    <property type="match status" value="1"/>
</dbReference>
<dbReference type="GeneID" id="78381713"/>
<accession>A0A085G604</accession>
<keyword evidence="2" id="KW-0472">Membrane</keyword>
<dbReference type="Pfam" id="PF07963">
    <property type="entry name" value="N_methyl"/>
    <property type="match status" value="1"/>
</dbReference>
<dbReference type="InterPro" id="IPR012902">
    <property type="entry name" value="N_methyl_site"/>
</dbReference>
<dbReference type="SUPFAM" id="SSF54523">
    <property type="entry name" value="Pili subunits"/>
    <property type="match status" value="1"/>
</dbReference>
<evidence type="ECO:0000313" key="4">
    <source>
        <dbReference type="Proteomes" id="UP000028640"/>
    </source>
</evidence>
<evidence type="ECO:0000313" key="3">
    <source>
        <dbReference type="EMBL" id="KFC79149.1"/>
    </source>
</evidence>
<dbReference type="EMBL" id="JMPJ01000065">
    <property type="protein sequence ID" value="KFC79149.1"/>
    <property type="molecule type" value="Genomic_DNA"/>
</dbReference>
<organism evidence="3 4">
    <name type="scientific">Ewingella americana (strain ATCC 33852 / DSM 4580 / CCUG 14506 / JCM 5911 / LMG 7869 / NCTC 12157 / CDC 1468-78)</name>
    <dbReference type="NCBI Taxonomy" id="910964"/>
    <lineage>
        <taxon>Bacteria</taxon>
        <taxon>Pseudomonadati</taxon>
        <taxon>Pseudomonadota</taxon>
        <taxon>Gammaproteobacteria</taxon>
        <taxon>Enterobacterales</taxon>
        <taxon>Yersiniaceae</taxon>
        <taxon>Ewingella</taxon>
    </lineage>
</organism>
<feature type="transmembrane region" description="Helical" evidence="2">
    <location>
        <begin position="12"/>
        <end position="32"/>
    </location>
</feature>
<dbReference type="Proteomes" id="UP000028640">
    <property type="component" value="Unassembled WGS sequence"/>
</dbReference>
<sequence length="165" mass="18073">MEMTNQVKERGMTLIEILLVIALIAMCSLWGLQGWRAYQQSLVLEQHAQKLRSYLTELQAEANAYNRSIVLWVINGVGGCVGQGSRPEGCGAENDLPHFRVANADVEIIDFTNKVMGFYGIRNAAQAGHITLRNSAGSLRIILSARGRLRICSEGKPMLGVLVCG</sequence>
<comment type="subcellular location">
    <subcellularLocation>
        <location evidence="1">Membrane</location>
        <topology evidence="1">Single-pass membrane protein</topology>
    </subcellularLocation>
</comment>
<dbReference type="NCBIfam" id="NF007800">
    <property type="entry name" value="PRK10506.1"/>
    <property type="match status" value="1"/>
</dbReference>
<dbReference type="InterPro" id="IPR045584">
    <property type="entry name" value="Pilin-like"/>
</dbReference>
<dbReference type="GO" id="GO:0016020">
    <property type="term" value="C:membrane"/>
    <property type="evidence" value="ECO:0007669"/>
    <property type="project" value="UniProtKB-SubCell"/>
</dbReference>
<protein>
    <submittedName>
        <fullName evidence="3">Prepilin peptidase-dependent protein A</fullName>
    </submittedName>
</protein>
<proteinExistence type="predicted"/>
<keyword evidence="2" id="KW-0812">Transmembrane</keyword>
<reference evidence="3 4" key="1">
    <citation type="submission" date="2014-05" db="EMBL/GenBank/DDBJ databases">
        <title>ATOL: Assembling a taxonomically balanced genome-scale reconstruction of the evolutionary history of the Enterobacteriaceae.</title>
        <authorList>
            <person name="Plunkett G.III."/>
            <person name="Neeno-Eckwall E.C."/>
            <person name="Glasner J.D."/>
            <person name="Perna N.T."/>
        </authorList>
    </citation>
    <scope>NUCLEOTIDE SEQUENCE [LARGE SCALE GENOMIC DNA]</scope>
    <source>
        <strain evidence="3 4">ATCC 33852</strain>
    </source>
</reference>
<evidence type="ECO:0000256" key="1">
    <source>
        <dbReference type="ARBA" id="ARBA00004167"/>
    </source>
</evidence>